<keyword evidence="4" id="KW-1185">Reference proteome</keyword>
<feature type="region of interest" description="Disordered" evidence="1">
    <location>
        <begin position="494"/>
        <end position="531"/>
    </location>
</feature>
<feature type="region of interest" description="Disordered" evidence="1">
    <location>
        <begin position="580"/>
        <end position="644"/>
    </location>
</feature>
<gene>
    <name evidence="3" type="ORF">GCM10010140_32240</name>
</gene>
<feature type="domain" description="Peptidase M28" evidence="2">
    <location>
        <begin position="269"/>
        <end position="458"/>
    </location>
</feature>
<evidence type="ECO:0000259" key="2">
    <source>
        <dbReference type="Pfam" id="PF04389"/>
    </source>
</evidence>
<dbReference type="Proteomes" id="UP000611554">
    <property type="component" value="Unassembled WGS sequence"/>
</dbReference>
<evidence type="ECO:0000313" key="4">
    <source>
        <dbReference type="Proteomes" id="UP000611554"/>
    </source>
</evidence>
<name>A0ABQ2QXU4_9ACTN</name>
<evidence type="ECO:0000313" key="3">
    <source>
        <dbReference type="EMBL" id="GGP99735.1"/>
    </source>
</evidence>
<comment type="caution">
    <text evidence="3">The sequence shown here is derived from an EMBL/GenBank/DDBJ whole genome shotgun (WGS) entry which is preliminary data.</text>
</comment>
<dbReference type="EMBL" id="BMQJ01000007">
    <property type="protein sequence ID" value="GGP99735.1"/>
    <property type="molecule type" value="Genomic_DNA"/>
</dbReference>
<proteinExistence type="predicted"/>
<reference evidence="4" key="1">
    <citation type="journal article" date="2019" name="Int. J. Syst. Evol. Microbiol.">
        <title>The Global Catalogue of Microorganisms (GCM) 10K type strain sequencing project: providing services to taxonomists for standard genome sequencing and annotation.</title>
        <authorList>
            <consortium name="The Broad Institute Genomics Platform"/>
            <consortium name="The Broad Institute Genome Sequencing Center for Infectious Disease"/>
            <person name="Wu L."/>
            <person name="Ma J."/>
        </authorList>
    </citation>
    <scope>NUCLEOTIDE SEQUENCE [LARGE SCALE GENOMIC DNA]</scope>
    <source>
        <strain evidence="4">JCM 3115</strain>
    </source>
</reference>
<sequence length="741" mass="76845">MTGPGAAGDVGGTAGLVHARFDVGAAERDVAELCRFDRYQASDGIMAAAAYVAERAERAGLSDVRLLEFPADGGRHWWTFRAPSSWTPVHAELAGVAAYPDRPFALAAYSAPTGPDGVDAPVVRLGAGPGTTRGATPGSARGTAPGSAPGAGGPGRTRGAVTAHDDPERLRGAVAVHDDPDLPLPAALDLAARYGALGLASDRVSGPGRTGRIELRAGGTLLAFSLTPGQLADLAGRDRVRVTVRTHGAAPMPVVTALLPGEPREPGDPAAEEEVLLSAHLCHPRPSANDNASGVAALLGAAAVLAGARRGRRAVRFVWGPEFTGMAAYLHDVAPAPPVAAVNVDMAGQDQRLCGGPLIVERSPDHLPGFVNALAEYVVGALPQAGRSYSGAVACDTWAWRATPFVGASDHSLLVDRSVGCPTVTLGHWPDRFNHSSADTLDKVDFQELRRTATIACATAAVLAAAGEEDREELERIATRWAAARLLECLPRPGAPPADRIADRTADRTAERAAERAVERTAERTADRTADRMAERARGLLRHRTAVALGAFDGVDRLCGRPGDPGPRRWVEGLSAHVAGLLPDTRSEPASAGPESSGRAEPESPGSARPETASAGRAGPEPSASGTGPGTPEPVGPPLRRTWEGPFNLRGLAEAASPAGRDWIDGRLAADRSRAYALMLALAHGVDGTRDRAELARYAEYAAELPVGTDFADGFLSVLVEAGWAEETTTAERGADAQAPA</sequence>
<feature type="region of interest" description="Disordered" evidence="1">
    <location>
        <begin position="126"/>
        <end position="163"/>
    </location>
</feature>
<protein>
    <recommendedName>
        <fullName evidence="2">Peptidase M28 domain-containing protein</fullName>
    </recommendedName>
</protein>
<evidence type="ECO:0000256" key="1">
    <source>
        <dbReference type="SAM" id="MobiDB-lite"/>
    </source>
</evidence>
<feature type="compositionally biased region" description="Low complexity" evidence="1">
    <location>
        <begin position="130"/>
        <end position="148"/>
    </location>
</feature>
<dbReference type="Pfam" id="PF04389">
    <property type="entry name" value="Peptidase_M28"/>
    <property type="match status" value="1"/>
</dbReference>
<feature type="compositionally biased region" description="Basic and acidic residues" evidence="1">
    <location>
        <begin position="500"/>
        <end position="531"/>
    </location>
</feature>
<accession>A0ABQ2QXU4</accession>
<dbReference type="Gene3D" id="3.40.630.10">
    <property type="entry name" value="Zn peptidases"/>
    <property type="match status" value="1"/>
</dbReference>
<dbReference type="SUPFAM" id="SSF53187">
    <property type="entry name" value="Zn-dependent exopeptidases"/>
    <property type="match status" value="1"/>
</dbReference>
<dbReference type="RefSeq" id="WP_189247283.1">
    <property type="nucleotide sequence ID" value="NZ_BMQJ01000007.1"/>
</dbReference>
<dbReference type="InterPro" id="IPR007484">
    <property type="entry name" value="Peptidase_M28"/>
</dbReference>
<organism evidence="3 4">
    <name type="scientific">Streptosporangium pseudovulgare</name>
    <dbReference type="NCBI Taxonomy" id="35765"/>
    <lineage>
        <taxon>Bacteria</taxon>
        <taxon>Bacillati</taxon>
        <taxon>Actinomycetota</taxon>
        <taxon>Actinomycetes</taxon>
        <taxon>Streptosporangiales</taxon>
        <taxon>Streptosporangiaceae</taxon>
        <taxon>Streptosporangium</taxon>
    </lineage>
</organism>